<evidence type="ECO:0000256" key="1">
    <source>
        <dbReference type="ARBA" id="ARBA00009437"/>
    </source>
</evidence>
<keyword evidence="7" id="KW-1185">Reference proteome</keyword>
<evidence type="ECO:0000313" key="7">
    <source>
        <dbReference type="Proteomes" id="UP000325161"/>
    </source>
</evidence>
<dbReference type="Gene3D" id="3.40.190.10">
    <property type="entry name" value="Periplasmic binding protein-like II"/>
    <property type="match status" value="2"/>
</dbReference>
<sequence>MELRQLQQFIAVAETLNFRRAAERLHMAQPPLSVAIRKLEEEVGAQLFERQPRGVALTPAGVAALGLAHQCLLAANALRDAARAAAGGERGLLRVGFVGSATYALMPRLLPLFRQRYPDVELVLRESANLELLAQLESGELDIGLVRYPTGSASALRFEVVERDVFCAVLPASHALAKKKRLTLAMLASEPFIDYASTRVPGLHAMVMLAFQQAGLSPRVSQEATQVQTVISLVQSGMGVALVPSVSARLAARDVVFRPIDGLPASAGISLAVASRLAGHNAAAQRFRECALKLKQE</sequence>
<keyword evidence="4" id="KW-0804">Transcription</keyword>
<evidence type="ECO:0000313" key="6">
    <source>
        <dbReference type="EMBL" id="QEI06319.1"/>
    </source>
</evidence>
<evidence type="ECO:0000256" key="2">
    <source>
        <dbReference type="ARBA" id="ARBA00023015"/>
    </source>
</evidence>
<dbReference type="InterPro" id="IPR036390">
    <property type="entry name" value="WH_DNA-bd_sf"/>
</dbReference>
<dbReference type="GO" id="GO:0003677">
    <property type="term" value="F:DNA binding"/>
    <property type="evidence" value="ECO:0007669"/>
    <property type="project" value="UniProtKB-KW"/>
</dbReference>
<dbReference type="PROSITE" id="PS50931">
    <property type="entry name" value="HTH_LYSR"/>
    <property type="match status" value="1"/>
</dbReference>
<dbReference type="RefSeq" id="WP_148814810.1">
    <property type="nucleotide sequence ID" value="NZ_CP043046.1"/>
</dbReference>
<dbReference type="PRINTS" id="PR00039">
    <property type="entry name" value="HTHLYSR"/>
</dbReference>
<accession>A0A5C0AV72</accession>
<dbReference type="CDD" id="cd08414">
    <property type="entry name" value="PBP2_LTTR_aromatics_like"/>
    <property type="match status" value="1"/>
</dbReference>
<feature type="domain" description="HTH lysR-type" evidence="5">
    <location>
        <begin position="1"/>
        <end position="58"/>
    </location>
</feature>
<dbReference type="GO" id="GO:0032993">
    <property type="term" value="C:protein-DNA complex"/>
    <property type="evidence" value="ECO:0007669"/>
    <property type="project" value="TreeGrafter"/>
</dbReference>
<dbReference type="PANTHER" id="PTHR30346:SF0">
    <property type="entry name" value="HCA OPERON TRANSCRIPTIONAL ACTIVATOR HCAR"/>
    <property type="match status" value="1"/>
</dbReference>
<dbReference type="GO" id="GO:0003700">
    <property type="term" value="F:DNA-binding transcription factor activity"/>
    <property type="evidence" value="ECO:0007669"/>
    <property type="project" value="InterPro"/>
</dbReference>
<keyword evidence="3" id="KW-0238">DNA-binding</keyword>
<evidence type="ECO:0000256" key="4">
    <source>
        <dbReference type="ARBA" id="ARBA00023163"/>
    </source>
</evidence>
<dbReference type="OrthoDB" id="9157176at2"/>
<protein>
    <submittedName>
        <fullName evidence="6">LysR family transcriptional regulator</fullName>
    </submittedName>
</protein>
<dbReference type="Gene3D" id="1.10.10.10">
    <property type="entry name" value="Winged helix-like DNA-binding domain superfamily/Winged helix DNA-binding domain"/>
    <property type="match status" value="1"/>
</dbReference>
<dbReference type="AlphaFoldDB" id="A0A5C0AV72"/>
<evidence type="ECO:0000256" key="3">
    <source>
        <dbReference type="ARBA" id="ARBA00023125"/>
    </source>
</evidence>
<keyword evidence="2" id="KW-0805">Transcription regulation</keyword>
<dbReference type="KEGG" id="pacr:FXN63_11120"/>
<name>A0A5C0AV72_9BURK</name>
<gene>
    <name evidence="6" type="ORF">FXN63_11120</name>
</gene>
<organism evidence="6 7">
    <name type="scientific">Pigmentiphaga aceris</name>
    <dbReference type="NCBI Taxonomy" id="1940612"/>
    <lineage>
        <taxon>Bacteria</taxon>
        <taxon>Pseudomonadati</taxon>
        <taxon>Pseudomonadota</taxon>
        <taxon>Betaproteobacteria</taxon>
        <taxon>Burkholderiales</taxon>
        <taxon>Alcaligenaceae</taxon>
        <taxon>Pigmentiphaga</taxon>
    </lineage>
</organism>
<dbReference type="SUPFAM" id="SSF46785">
    <property type="entry name" value="Winged helix' DNA-binding domain"/>
    <property type="match status" value="1"/>
</dbReference>
<dbReference type="Pfam" id="PF03466">
    <property type="entry name" value="LysR_substrate"/>
    <property type="match status" value="1"/>
</dbReference>
<dbReference type="InterPro" id="IPR005119">
    <property type="entry name" value="LysR_subst-bd"/>
</dbReference>
<dbReference type="Proteomes" id="UP000325161">
    <property type="component" value="Chromosome"/>
</dbReference>
<proteinExistence type="inferred from homology"/>
<reference evidence="6 7" key="1">
    <citation type="submission" date="2019-08" db="EMBL/GenBank/DDBJ databases">
        <title>Amphibian skin-associated Pigmentiphaga: genome sequence and occurrence across geography and hosts.</title>
        <authorList>
            <person name="Bletz M.C."/>
            <person name="Bunk B."/>
            <person name="Sproeer C."/>
            <person name="Biwer P."/>
            <person name="Reiter S."/>
            <person name="Rabemananjara F.C.E."/>
            <person name="Schulz S."/>
            <person name="Overmann J."/>
            <person name="Vences M."/>
        </authorList>
    </citation>
    <scope>NUCLEOTIDE SEQUENCE [LARGE SCALE GENOMIC DNA]</scope>
    <source>
        <strain evidence="6 7">Mada1488</strain>
    </source>
</reference>
<dbReference type="EMBL" id="CP043046">
    <property type="protein sequence ID" value="QEI06319.1"/>
    <property type="molecule type" value="Genomic_DNA"/>
</dbReference>
<dbReference type="FunFam" id="1.10.10.10:FF:000001">
    <property type="entry name" value="LysR family transcriptional regulator"/>
    <property type="match status" value="1"/>
</dbReference>
<dbReference type="PANTHER" id="PTHR30346">
    <property type="entry name" value="TRANSCRIPTIONAL DUAL REGULATOR HCAR-RELATED"/>
    <property type="match status" value="1"/>
</dbReference>
<dbReference type="InterPro" id="IPR036388">
    <property type="entry name" value="WH-like_DNA-bd_sf"/>
</dbReference>
<dbReference type="SUPFAM" id="SSF53850">
    <property type="entry name" value="Periplasmic binding protein-like II"/>
    <property type="match status" value="1"/>
</dbReference>
<comment type="similarity">
    <text evidence="1">Belongs to the LysR transcriptional regulatory family.</text>
</comment>
<dbReference type="Pfam" id="PF00126">
    <property type="entry name" value="HTH_1"/>
    <property type="match status" value="1"/>
</dbReference>
<evidence type="ECO:0000259" key="5">
    <source>
        <dbReference type="PROSITE" id="PS50931"/>
    </source>
</evidence>
<dbReference type="InterPro" id="IPR000847">
    <property type="entry name" value="LysR_HTH_N"/>
</dbReference>